<keyword evidence="1" id="KW-0812">Transmembrane</keyword>
<dbReference type="Gene3D" id="2.60.40.2230">
    <property type="entry name" value="Uncharacterised protein YcnI-like PF07987, DUF1775"/>
    <property type="match status" value="1"/>
</dbReference>
<proteinExistence type="predicted"/>
<dbReference type="AlphaFoldDB" id="A0AAD5U1A3"/>
<dbReference type="EMBL" id="JADGJW010000541">
    <property type="protein sequence ID" value="KAJ3215466.1"/>
    <property type="molecule type" value="Genomic_DNA"/>
</dbReference>
<accession>A0AAD5U1A3</accession>
<protein>
    <submittedName>
        <fullName evidence="2">Uncharacterized protein</fullName>
    </submittedName>
</protein>
<evidence type="ECO:0000313" key="3">
    <source>
        <dbReference type="Proteomes" id="UP001211065"/>
    </source>
</evidence>
<dbReference type="InterPro" id="IPR038507">
    <property type="entry name" value="YcnI-like_sf"/>
</dbReference>
<keyword evidence="1" id="KW-0472">Membrane</keyword>
<reference evidence="2" key="1">
    <citation type="submission" date="2020-05" db="EMBL/GenBank/DDBJ databases">
        <title>Phylogenomic resolution of chytrid fungi.</title>
        <authorList>
            <person name="Stajich J.E."/>
            <person name="Amses K."/>
            <person name="Simmons R."/>
            <person name="Seto K."/>
            <person name="Myers J."/>
            <person name="Bonds A."/>
            <person name="Quandt C.A."/>
            <person name="Barry K."/>
            <person name="Liu P."/>
            <person name="Grigoriev I."/>
            <person name="Longcore J.E."/>
            <person name="James T.Y."/>
        </authorList>
    </citation>
    <scope>NUCLEOTIDE SEQUENCE</scope>
    <source>
        <strain evidence="2">JEL0476</strain>
    </source>
</reference>
<comment type="caution">
    <text evidence="2">The sequence shown here is derived from an EMBL/GenBank/DDBJ whole genome shotgun (WGS) entry which is preliminary data.</text>
</comment>
<gene>
    <name evidence="2" type="ORF">HK099_006363</name>
</gene>
<keyword evidence="3" id="KW-1185">Reference proteome</keyword>
<name>A0AAD5U1A3_9FUNG</name>
<evidence type="ECO:0000256" key="1">
    <source>
        <dbReference type="SAM" id="Phobius"/>
    </source>
</evidence>
<feature type="transmembrane region" description="Helical" evidence="1">
    <location>
        <begin position="265"/>
        <end position="283"/>
    </location>
</feature>
<organism evidence="2 3">
    <name type="scientific">Clydaea vesicula</name>
    <dbReference type="NCBI Taxonomy" id="447962"/>
    <lineage>
        <taxon>Eukaryota</taxon>
        <taxon>Fungi</taxon>
        <taxon>Fungi incertae sedis</taxon>
        <taxon>Chytridiomycota</taxon>
        <taxon>Chytridiomycota incertae sedis</taxon>
        <taxon>Chytridiomycetes</taxon>
        <taxon>Lobulomycetales</taxon>
        <taxon>Lobulomycetaceae</taxon>
        <taxon>Clydaea</taxon>
    </lineage>
</organism>
<sequence>MKLYNVISLASLIITSMQRVLMTPSHALIGTQTLAIRVTFGGCQGSPMVGLAITIPVGLQNVQFAEAPNWQMASTLDENTAPPSIIKRDAVVSKLNKRQIALAPVPTAETSAGPSLVTFGTKVFTVIPQGTGIPSVIVTSKPPPLFTKPPPITVTATNEVSVTAKNNRSTVTIGPLPNLASNVVSFTGYNMDPSFYQDFFFNVTIPSSLVNGTLFFFPVLQICANESIRYSNIPDDPWGPPSLYDAPRLVISVPKVLAGEANKPYGGRVVLFFGLLTIFVSLFI</sequence>
<dbReference type="Proteomes" id="UP001211065">
    <property type="component" value="Unassembled WGS sequence"/>
</dbReference>
<evidence type="ECO:0000313" key="2">
    <source>
        <dbReference type="EMBL" id="KAJ3215466.1"/>
    </source>
</evidence>
<keyword evidence="1" id="KW-1133">Transmembrane helix</keyword>